<dbReference type="EMBL" id="CAADIP010000023">
    <property type="protein sequence ID" value="VFR88165.1"/>
    <property type="molecule type" value="Genomic_DNA"/>
</dbReference>
<evidence type="ECO:0000313" key="1">
    <source>
        <dbReference type="EMBL" id="VFR54784.1"/>
    </source>
</evidence>
<name>A0A484RWT9_9ZZZZ</name>
<proteinExistence type="predicted"/>
<protein>
    <recommendedName>
        <fullName evidence="5">Phage protein</fullName>
    </recommendedName>
</protein>
<accession>A0A484RWT9</accession>
<evidence type="ECO:0008006" key="5">
    <source>
        <dbReference type="Google" id="ProtNLM"/>
    </source>
</evidence>
<dbReference type="EMBL" id="CAADIK010000035">
    <property type="protein sequence ID" value="VFR73420.1"/>
    <property type="molecule type" value="Genomic_DNA"/>
</dbReference>
<reference evidence="1" key="1">
    <citation type="submission" date="2019-03" db="EMBL/GenBank/DDBJ databases">
        <authorList>
            <person name="Danneels B."/>
        </authorList>
    </citation>
    <scope>NUCLEOTIDE SEQUENCE</scope>
</reference>
<dbReference type="EMBL" id="CAADIZ010000027">
    <property type="protein sequence ID" value="VFS24056.1"/>
    <property type="molecule type" value="Genomic_DNA"/>
</dbReference>
<evidence type="ECO:0000313" key="2">
    <source>
        <dbReference type="EMBL" id="VFR73420.1"/>
    </source>
</evidence>
<sequence>MSVATFHAPNFHAAEASIVQRLAASIQAGPNRWARLVGTRKTLADVSEEMQVVPAAYVVYDGYVVLDANEFEAAIAHRWVVVIAVSSAAQPRQAAPLNEEAGPYIWDVLHALHGFVPEGAATALIPATPPRPYYSEAKFAYYPAAFTCTVKHNIRRGVMPGKPGKL</sequence>
<dbReference type="EMBL" id="CAADII010000037">
    <property type="protein sequence ID" value="VFR54784.1"/>
    <property type="molecule type" value="Genomic_DNA"/>
</dbReference>
<dbReference type="AlphaFoldDB" id="A0A484RWT9"/>
<dbReference type="InterPro" id="IPR056912">
    <property type="entry name" value="Phage_JBD30_tail_term-like"/>
</dbReference>
<organism evidence="1">
    <name type="scientific">plant metagenome</name>
    <dbReference type="NCBI Taxonomy" id="1297885"/>
    <lineage>
        <taxon>unclassified sequences</taxon>
        <taxon>metagenomes</taxon>
        <taxon>organismal metagenomes</taxon>
    </lineage>
</organism>
<gene>
    <name evidence="1" type="ORF">BRI6_1103</name>
    <name evidence="2" type="ORF">BRI9_1157</name>
    <name evidence="3" type="ORF">IVO3_1154</name>
    <name evidence="4" type="ORF">RAN7_1093</name>
</gene>
<evidence type="ECO:0000313" key="3">
    <source>
        <dbReference type="EMBL" id="VFR88165.1"/>
    </source>
</evidence>
<dbReference type="Pfam" id="PF23840">
    <property type="entry name" value="Phage_tail_terminator"/>
    <property type="match status" value="1"/>
</dbReference>
<evidence type="ECO:0000313" key="4">
    <source>
        <dbReference type="EMBL" id="VFS24056.1"/>
    </source>
</evidence>